<evidence type="ECO:0000256" key="2">
    <source>
        <dbReference type="SAM" id="Phobius"/>
    </source>
</evidence>
<reference evidence="3" key="1">
    <citation type="submission" date="2021-01" db="EMBL/GenBank/DDBJ databases">
        <authorList>
            <person name="Corre E."/>
            <person name="Pelletier E."/>
            <person name="Niang G."/>
            <person name="Scheremetjew M."/>
            <person name="Finn R."/>
            <person name="Kale V."/>
            <person name="Holt S."/>
            <person name="Cochrane G."/>
            <person name="Meng A."/>
            <person name="Brown T."/>
            <person name="Cohen L."/>
        </authorList>
    </citation>
    <scope>NUCLEOTIDE SEQUENCE</scope>
    <source>
        <strain evidence="3">MM31A-1</strain>
    </source>
</reference>
<dbReference type="EMBL" id="HBIO01009077">
    <property type="protein sequence ID" value="CAE0462115.1"/>
    <property type="molecule type" value="Transcribed_RNA"/>
</dbReference>
<name>A0A7S3Q1G6_9STRA</name>
<accession>A0A7S3Q1G6</accession>
<feature type="compositionally biased region" description="Basic and acidic residues" evidence="1">
    <location>
        <begin position="18"/>
        <end position="35"/>
    </location>
</feature>
<evidence type="ECO:0000313" key="3">
    <source>
        <dbReference type="EMBL" id="CAE0462115.1"/>
    </source>
</evidence>
<dbReference type="AlphaFoldDB" id="A0A7S3Q1G6"/>
<keyword evidence="2" id="KW-0812">Transmembrane</keyword>
<keyword evidence="2" id="KW-1133">Transmembrane helix</keyword>
<protein>
    <submittedName>
        <fullName evidence="3">Uncharacterized protein</fullName>
    </submittedName>
</protein>
<feature type="region of interest" description="Disordered" evidence="1">
    <location>
        <begin position="1"/>
        <end position="42"/>
    </location>
</feature>
<feature type="transmembrane region" description="Helical" evidence="2">
    <location>
        <begin position="353"/>
        <end position="372"/>
    </location>
</feature>
<proteinExistence type="predicted"/>
<organism evidence="3">
    <name type="scientific">Chaetoceros debilis</name>
    <dbReference type="NCBI Taxonomy" id="122233"/>
    <lineage>
        <taxon>Eukaryota</taxon>
        <taxon>Sar</taxon>
        <taxon>Stramenopiles</taxon>
        <taxon>Ochrophyta</taxon>
        <taxon>Bacillariophyta</taxon>
        <taxon>Coscinodiscophyceae</taxon>
        <taxon>Chaetocerotophycidae</taxon>
        <taxon>Chaetocerotales</taxon>
        <taxon>Chaetocerotaceae</taxon>
        <taxon>Chaetoceros</taxon>
    </lineage>
</organism>
<evidence type="ECO:0000256" key="1">
    <source>
        <dbReference type="SAM" id="MobiDB-lite"/>
    </source>
</evidence>
<feature type="transmembrane region" description="Helical" evidence="2">
    <location>
        <begin position="262"/>
        <end position="282"/>
    </location>
</feature>
<feature type="transmembrane region" description="Helical" evidence="2">
    <location>
        <begin position="317"/>
        <end position="341"/>
    </location>
</feature>
<feature type="transmembrane region" description="Helical" evidence="2">
    <location>
        <begin position="216"/>
        <end position="233"/>
    </location>
</feature>
<sequence length="491" mass="54976">MDKDREKKKLKKKKPKKERQGDADTFEKEPLIRENVDEEQAQQRPQIHVLLDKMHTTGCISTCSYNYTILPILFSLCTWLMMASPEKAVEIIPMPQAFIPSNANSSSTKLAPENLYDSFLLGEIAAKLQGTSTNSREDVPVLLEEASVILHLNGKYNLTVQDVTEGVPQAINLKEAKSERFKKIRGAFSFVGVLSIIAAIGILVTIGPLLVVVWKVLRLDYLWMALLGLFSFLRHVVDPLLYSVSIYVLTTSMHYPETSGGRSQIAILAAGFAIITYVYRTLKKIKPGRADHHYMIFFIWCWSFLVPMALLSESRFLGFFSVGSIFAALGFIAVPTPFGWITGFQDQMSLDRCMLVSLIILFASLGARAHLYPIPGKIMDIFETGAAVFGMLSFGLGGLIKSMDTAGWPAFNTWSFIYPVSWVGVAFVGSVYSYDSLTNTSITFIVLWMTQFYWRLVGAHMISVFIASSVLYVPSLWLKTHPDFVVSLFKV</sequence>
<gene>
    <name evidence="3" type="ORF">CDEB00056_LOCUS6956</name>
</gene>
<feature type="transmembrane region" description="Helical" evidence="2">
    <location>
        <begin position="452"/>
        <end position="473"/>
    </location>
</feature>
<feature type="compositionally biased region" description="Basic residues" evidence="1">
    <location>
        <begin position="8"/>
        <end position="17"/>
    </location>
</feature>
<feature type="transmembrane region" description="Helical" evidence="2">
    <location>
        <begin position="187"/>
        <end position="210"/>
    </location>
</feature>
<feature type="transmembrane region" description="Helical" evidence="2">
    <location>
        <begin position="378"/>
        <end position="399"/>
    </location>
</feature>
<keyword evidence="2" id="KW-0472">Membrane</keyword>
<feature type="transmembrane region" description="Helical" evidence="2">
    <location>
        <begin position="294"/>
        <end position="311"/>
    </location>
</feature>
<feature type="transmembrane region" description="Helical" evidence="2">
    <location>
        <begin position="411"/>
        <end position="432"/>
    </location>
</feature>